<feature type="transmembrane region" description="Helical" evidence="1">
    <location>
        <begin position="48"/>
        <end position="66"/>
    </location>
</feature>
<reference evidence="3" key="1">
    <citation type="journal article" date="2014" name="BMC Genomics">
        <title>Fragmented mitochondrial genomes are present in both major clades of the blood-sucking lice (suborder Anoplura): evidence from two Hoplopleura rodent lice (family Hoplopleuridae).</title>
        <authorList>
            <person name="Dong W.G."/>
            <person name="Song S."/>
            <person name="Guo X.G."/>
            <person name="Jin D.C."/>
            <person name="Yang Q."/>
            <person name="Barker S.C."/>
            <person name="Shao R."/>
        </authorList>
    </citation>
    <scope>NUCLEOTIDE SEQUENCE</scope>
    <source>
        <strain evidence="3">Sample #249</strain>
    </source>
</reference>
<geneLocation type="mitochondrion" evidence="3"/>
<protein>
    <submittedName>
        <fullName evidence="3">NADH dehydrogenase subunit 6</fullName>
    </submittedName>
</protein>
<feature type="transmembrane region" description="Helical" evidence="1">
    <location>
        <begin position="21"/>
        <end position="42"/>
    </location>
</feature>
<keyword evidence="3" id="KW-0496">Mitochondrion</keyword>
<accession>A0A075EC78</accession>
<evidence type="ECO:0000313" key="3">
    <source>
        <dbReference type="EMBL" id="AID54849.1"/>
    </source>
</evidence>
<name>A0A075EC78_9NEOP</name>
<keyword evidence="1" id="KW-0472">Membrane</keyword>
<gene>
    <name evidence="3" type="primary">nad6</name>
</gene>
<dbReference type="EMBL" id="KJ648930">
    <property type="protein sequence ID" value="AID54849.1"/>
    <property type="molecule type" value="Genomic_DNA"/>
</dbReference>
<dbReference type="AlphaFoldDB" id="A0A075EC78"/>
<evidence type="ECO:0000256" key="2">
    <source>
        <dbReference type="SAM" id="SignalP"/>
    </source>
</evidence>
<proteinExistence type="predicted"/>
<organism evidence="3">
    <name type="scientific">Hoplopleura akanezumi</name>
    <dbReference type="NCBI Taxonomy" id="1511645"/>
    <lineage>
        <taxon>Eukaryota</taxon>
        <taxon>Metazoa</taxon>
        <taxon>Ecdysozoa</taxon>
        <taxon>Arthropoda</taxon>
        <taxon>Hexapoda</taxon>
        <taxon>Insecta</taxon>
        <taxon>Pterygota</taxon>
        <taxon>Neoptera</taxon>
        <taxon>Paraneoptera</taxon>
        <taxon>Psocodea</taxon>
        <taxon>Troctomorpha</taxon>
        <taxon>Phthiraptera</taxon>
        <taxon>Anoplura</taxon>
        <taxon>Hoplopleuridae</taxon>
        <taxon>Hoplopleura</taxon>
    </lineage>
</organism>
<reference evidence="3" key="2">
    <citation type="submission" date="2014-03" db="EMBL/GenBank/DDBJ databases">
        <authorList>
            <person name="Dong W.-G."/>
            <person name="Song S."/>
            <person name="Guo X.-G."/>
            <person name="Jin D.-C."/>
            <person name="Yang Q."/>
            <person name="Barker S.C."/>
            <person name="Shao R."/>
        </authorList>
    </citation>
    <scope>NUCLEOTIDE SEQUENCE</scope>
    <source>
        <strain evidence="3">Sample #249</strain>
    </source>
</reference>
<feature type="transmembrane region" description="Helical" evidence="1">
    <location>
        <begin position="78"/>
        <end position="100"/>
    </location>
</feature>
<keyword evidence="1" id="KW-1133">Transmembrane helix</keyword>
<keyword evidence="2" id="KW-0732">Signal</keyword>
<feature type="signal peptide" evidence="2">
    <location>
        <begin position="1"/>
        <end position="19"/>
    </location>
</feature>
<feature type="transmembrane region" description="Helical" evidence="1">
    <location>
        <begin position="120"/>
        <end position="145"/>
    </location>
</feature>
<keyword evidence="1" id="KW-0812">Transmembrane</keyword>
<sequence>MASVKLFIVTLLFWEMTEAEFGPIILLILYLTISGCEIYFMLSELGGLMFLLGLLGGLAVLMAFIIKMCSPSKVLFSLPSFPTLTWAAAISGVMGLFVVPSSNLSRTELSASNLFSNEDIGIYSLGEFNIIIILITLLMIMLLVVEAILCQKQKGFL</sequence>
<feature type="chain" id="PRO_5001706133" evidence="2">
    <location>
        <begin position="20"/>
        <end position="157"/>
    </location>
</feature>
<evidence type="ECO:0000256" key="1">
    <source>
        <dbReference type="SAM" id="Phobius"/>
    </source>
</evidence>